<reference evidence="2 3" key="1">
    <citation type="submission" date="2006-10" db="EMBL/GenBank/DDBJ databases">
        <title>Complete sequence of chromosome of Pelobacter propionicus DSM 2379.</title>
        <authorList>
            <consortium name="US DOE Joint Genome Institute"/>
            <person name="Copeland A."/>
            <person name="Lucas S."/>
            <person name="Lapidus A."/>
            <person name="Barry K."/>
            <person name="Detter J.C."/>
            <person name="Glavina del Rio T."/>
            <person name="Hammon N."/>
            <person name="Israni S."/>
            <person name="Dalin E."/>
            <person name="Tice H."/>
            <person name="Pitluck S."/>
            <person name="Saunders E."/>
            <person name="Brettin T."/>
            <person name="Bruce D."/>
            <person name="Han C."/>
            <person name="Tapia R."/>
            <person name="Schmutz J."/>
            <person name="Larimer F."/>
            <person name="Land M."/>
            <person name="Hauser L."/>
            <person name="Kyrpides N."/>
            <person name="Kim E."/>
            <person name="Lovley D."/>
            <person name="Richardson P."/>
        </authorList>
    </citation>
    <scope>NUCLEOTIDE SEQUENCE [LARGE SCALE GENOMIC DNA]</scope>
    <source>
        <strain evidence="3">DSM 2379 / NBRC 103807 / OttBd1</strain>
    </source>
</reference>
<dbReference type="CDD" id="cd02440">
    <property type="entry name" value="AdoMet_MTases"/>
    <property type="match status" value="1"/>
</dbReference>
<dbReference type="SUPFAM" id="SSF53335">
    <property type="entry name" value="S-adenosyl-L-methionine-dependent methyltransferases"/>
    <property type="match status" value="1"/>
</dbReference>
<dbReference type="KEGG" id="ppd:Ppro_1065"/>
<dbReference type="HOGENOM" id="CLU_747545_0_0_7"/>
<proteinExistence type="predicted"/>
<dbReference type="AlphaFoldDB" id="A1AMX0"/>
<name>A1AMX0_PELPD</name>
<dbReference type="Gene3D" id="3.40.50.150">
    <property type="entry name" value="Vaccinia Virus protein VP39"/>
    <property type="match status" value="1"/>
</dbReference>
<dbReference type="GO" id="GO:0032259">
    <property type="term" value="P:methylation"/>
    <property type="evidence" value="ECO:0007669"/>
    <property type="project" value="UniProtKB-KW"/>
</dbReference>
<evidence type="ECO:0000313" key="2">
    <source>
        <dbReference type="EMBL" id="ABK98690.1"/>
    </source>
</evidence>
<dbReference type="EMBL" id="CP000482">
    <property type="protein sequence ID" value="ABK98690.1"/>
    <property type="molecule type" value="Genomic_DNA"/>
</dbReference>
<evidence type="ECO:0000259" key="1">
    <source>
        <dbReference type="Pfam" id="PF08242"/>
    </source>
</evidence>
<dbReference type="InterPro" id="IPR013217">
    <property type="entry name" value="Methyltransf_12"/>
</dbReference>
<protein>
    <submittedName>
        <fullName evidence="2">Methyltransferase type 12</fullName>
    </submittedName>
</protein>
<keyword evidence="3" id="KW-1185">Reference proteome</keyword>
<dbReference type="Pfam" id="PF08242">
    <property type="entry name" value="Methyltransf_12"/>
    <property type="match status" value="1"/>
</dbReference>
<dbReference type="STRING" id="338966.Ppro_1065"/>
<dbReference type="GO" id="GO:0008168">
    <property type="term" value="F:methyltransferase activity"/>
    <property type="evidence" value="ECO:0007669"/>
    <property type="project" value="UniProtKB-KW"/>
</dbReference>
<dbReference type="Proteomes" id="UP000006732">
    <property type="component" value="Chromosome"/>
</dbReference>
<keyword evidence="2" id="KW-0489">Methyltransferase</keyword>
<dbReference type="RefSeq" id="WP_011734994.1">
    <property type="nucleotide sequence ID" value="NC_008609.1"/>
</dbReference>
<sequence>MPDAVHRHYETYPYPQYPLLASLRREDSYALNLDALWARFNGELPAGDGRRMLIAGCGSFAPYPFSVANPHAEITALDLSRRSLNRARLHCLLHGRRNVSFLGGDLLDPTIAPGPFQLIDAYGVLHHLDDPLQGFRALSARLAQGGILRLMVYSRYARREEESIRRALRLLGVRDTATLKRLLARARPGSRLRSFARTSVEASFEAGLADALLHPCVHTFRIHHLMELLEQSDLKPLLFAHQGALESVAQEVERLHRLETHRDSPGNFVLYAGRRTASPCTDRGCSLLLNPCLAGAVSPLRLGTVQIPGRLGHPNPPLGRGERAFLRRFLTPVSRESLSPEERRAADVYTKALFLLQYRG</sequence>
<organism evidence="2 3">
    <name type="scientific">Pelobacter propionicus (strain DSM 2379 / NBRC 103807 / OttBd1)</name>
    <dbReference type="NCBI Taxonomy" id="338966"/>
    <lineage>
        <taxon>Bacteria</taxon>
        <taxon>Pseudomonadati</taxon>
        <taxon>Thermodesulfobacteriota</taxon>
        <taxon>Desulfuromonadia</taxon>
        <taxon>Desulfuromonadales</taxon>
        <taxon>Desulfuromonadaceae</taxon>
        <taxon>Pelobacter</taxon>
    </lineage>
</organism>
<dbReference type="InterPro" id="IPR029063">
    <property type="entry name" value="SAM-dependent_MTases_sf"/>
</dbReference>
<gene>
    <name evidence="2" type="ordered locus">Ppro_1065</name>
</gene>
<evidence type="ECO:0000313" key="3">
    <source>
        <dbReference type="Proteomes" id="UP000006732"/>
    </source>
</evidence>
<dbReference type="OrthoDB" id="101857at2"/>
<dbReference type="eggNOG" id="COG2227">
    <property type="taxonomic scope" value="Bacteria"/>
</dbReference>
<keyword evidence="2" id="KW-0808">Transferase</keyword>
<accession>A1AMX0</accession>
<feature type="domain" description="Methyltransferase type 12" evidence="1">
    <location>
        <begin position="56"/>
        <end position="148"/>
    </location>
</feature>